<proteinExistence type="predicted"/>
<dbReference type="PANTHER" id="PTHR33599:SF15">
    <property type="entry name" value="PROTEIN IDA-LIKE 2"/>
    <property type="match status" value="1"/>
</dbReference>
<sequence length="82" mass="9225">MASSRRPVVVLVSVWLFVTFIFIPLGNCHASPTTAAQVFRFKPKYMQNSGHFLGFFPRRIPIPASGPSRKHNGIGLRSWRSP</sequence>
<gene>
    <name evidence="5" type="ORF">D8674_000161</name>
</gene>
<dbReference type="PANTHER" id="PTHR33599">
    <property type="entry name" value="PROTEIN IDA-LIKE 5"/>
    <property type="match status" value="1"/>
</dbReference>
<dbReference type="Proteomes" id="UP000327157">
    <property type="component" value="Chromosome 1"/>
</dbReference>
<keyword evidence="3 4" id="KW-0732">Signal</keyword>
<evidence type="ECO:0000256" key="2">
    <source>
        <dbReference type="ARBA" id="ARBA00022525"/>
    </source>
</evidence>
<evidence type="ECO:0000313" key="5">
    <source>
        <dbReference type="EMBL" id="KAB2597241.1"/>
    </source>
</evidence>
<keyword evidence="6" id="KW-1185">Reference proteome</keyword>
<name>A0A5N5F564_9ROSA</name>
<protein>
    <submittedName>
        <fullName evidence="5">Protein IDA-LIKE 4-like</fullName>
    </submittedName>
</protein>
<evidence type="ECO:0000256" key="1">
    <source>
        <dbReference type="ARBA" id="ARBA00004239"/>
    </source>
</evidence>
<evidence type="ECO:0000313" key="6">
    <source>
        <dbReference type="Proteomes" id="UP000327157"/>
    </source>
</evidence>
<comment type="subcellular location">
    <subcellularLocation>
        <location evidence="1">Secreted</location>
        <location evidence="1">Extracellular space</location>
    </subcellularLocation>
</comment>
<feature type="signal peptide" evidence="4">
    <location>
        <begin position="1"/>
        <end position="30"/>
    </location>
</feature>
<evidence type="ECO:0000256" key="4">
    <source>
        <dbReference type="SAM" id="SignalP"/>
    </source>
</evidence>
<feature type="chain" id="PRO_5024328175" evidence="4">
    <location>
        <begin position="31"/>
        <end position="82"/>
    </location>
</feature>
<dbReference type="AlphaFoldDB" id="A0A5N5F564"/>
<evidence type="ECO:0000256" key="3">
    <source>
        <dbReference type="ARBA" id="ARBA00022729"/>
    </source>
</evidence>
<reference evidence="6" key="2">
    <citation type="submission" date="2019-10" db="EMBL/GenBank/DDBJ databases">
        <title>A de novo genome assembly of a pear dwarfing rootstock.</title>
        <authorList>
            <person name="Wang F."/>
            <person name="Wang J."/>
            <person name="Li S."/>
            <person name="Zhang Y."/>
            <person name="Fang M."/>
            <person name="Ma L."/>
            <person name="Zhao Y."/>
            <person name="Jiang S."/>
        </authorList>
    </citation>
    <scope>NUCLEOTIDE SEQUENCE [LARGE SCALE GENOMIC DNA]</scope>
</reference>
<dbReference type="EMBL" id="SMOL01000768">
    <property type="protein sequence ID" value="KAB2597241.1"/>
    <property type="molecule type" value="Genomic_DNA"/>
</dbReference>
<keyword evidence="2" id="KW-0964">Secreted</keyword>
<comment type="caution">
    <text evidence="5">The sequence shown here is derived from an EMBL/GenBank/DDBJ whole genome shotgun (WGS) entry which is preliminary data.</text>
</comment>
<accession>A0A5N5F564</accession>
<dbReference type="GO" id="GO:0005576">
    <property type="term" value="C:extracellular region"/>
    <property type="evidence" value="ECO:0007669"/>
    <property type="project" value="UniProtKB-SubCell"/>
</dbReference>
<dbReference type="GO" id="GO:0010227">
    <property type="term" value="P:floral organ abscission"/>
    <property type="evidence" value="ECO:0007669"/>
    <property type="project" value="InterPro"/>
</dbReference>
<reference evidence="5 6" key="1">
    <citation type="submission" date="2019-09" db="EMBL/GenBank/DDBJ databases">
        <authorList>
            <person name="Ou C."/>
        </authorList>
    </citation>
    <scope>NUCLEOTIDE SEQUENCE [LARGE SCALE GENOMIC DNA]</scope>
    <source>
        <strain evidence="5">S2</strain>
        <tissue evidence="5">Leaf</tissue>
    </source>
</reference>
<organism evidence="5 6">
    <name type="scientific">Pyrus ussuriensis x Pyrus communis</name>
    <dbReference type="NCBI Taxonomy" id="2448454"/>
    <lineage>
        <taxon>Eukaryota</taxon>
        <taxon>Viridiplantae</taxon>
        <taxon>Streptophyta</taxon>
        <taxon>Embryophyta</taxon>
        <taxon>Tracheophyta</taxon>
        <taxon>Spermatophyta</taxon>
        <taxon>Magnoliopsida</taxon>
        <taxon>eudicotyledons</taxon>
        <taxon>Gunneridae</taxon>
        <taxon>Pentapetalae</taxon>
        <taxon>rosids</taxon>
        <taxon>fabids</taxon>
        <taxon>Rosales</taxon>
        <taxon>Rosaceae</taxon>
        <taxon>Amygdaloideae</taxon>
        <taxon>Maleae</taxon>
        <taxon>Pyrus</taxon>
    </lineage>
</organism>
<reference evidence="5 6" key="3">
    <citation type="submission" date="2019-11" db="EMBL/GenBank/DDBJ databases">
        <title>A de novo genome assembly of a pear dwarfing rootstock.</title>
        <authorList>
            <person name="Wang F."/>
            <person name="Wang J."/>
            <person name="Li S."/>
            <person name="Zhang Y."/>
            <person name="Fang M."/>
            <person name="Ma L."/>
            <person name="Zhao Y."/>
            <person name="Jiang S."/>
        </authorList>
    </citation>
    <scope>NUCLEOTIDE SEQUENCE [LARGE SCALE GENOMIC DNA]</scope>
    <source>
        <strain evidence="5">S2</strain>
        <tissue evidence="5">Leaf</tissue>
    </source>
</reference>
<dbReference type="OrthoDB" id="1935957at2759"/>
<dbReference type="InterPro" id="IPR039639">
    <property type="entry name" value="IDA-like"/>
</dbReference>